<dbReference type="PANTHER" id="PTHR10445:SF0">
    <property type="entry name" value="GENERAL TRANSCRIPTION FACTOR IIF SUBUNIT 2"/>
    <property type="match status" value="1"/>
</dbReference>
<comment type="subcellular location">
    <subcellularLocation>
        <location evidence="1">Nucleus</location>
    </subcellularLocation>
</comment>
<feature type="compositionally biased region" description="Basic and acidic residues" evidence="10">
    <location>
        <begin position="1"/>
        <end position="14"/>
    </location>
</feature>
<dbReference type="Pfam" id="PF17683">
    <property type="entry name" value="TFIIF_beta_N"/>
    <property type="match status" value="1"/>
</dbReference>
<feature type="domain" description="TFIIF beta subunit HTH" evidence="11">
    <location>
        <begin position="257"/>
        <end position="316"/>
    </location>
</feature>
<name>A0A9W4XI12_9PLEO</name>
<dbReference type="FunFam" id="1.10.10.10:FF:000035">
    <property type="entry name" value="General transcription factor IIF subunit 2"/>
    <property type="match status" value="1"/>
</dbReference>
<gene>
    <name evidence="13" type="ORF">PDIGIT_LOCUS2305</name>
</gene>
<dbReference type="GO" id="GO:0006367">
    <property type="term" value="P:transcription initiation at RNA polymerase II promoter"/>
    <property type="evidence" value="ECO:0007669"/>
    <property type="project" value="InterPro"/>
</dbReference>
<evidence type="ECO:0000256" key="1">
    <source>
        <dbReference type="ARBA" id="ARBA00004123"/>
    </source>
</evidence>
<dbReference type="Proteomes" id="UP001152607">
    <property type="component" value="Unassembled WGS sequence"/>
</dbReference>
<evidence type="ECO:0000259" key="11">
    <source>
        <dbReference type="Pfam" id="PF02270"/>
    </source>
</evidence>
<evidence type="ECO:0000256" key="5">
    <source>
        <dbReference type="ARBA" id="ARBA00023125"/>
    </source>
</evidence>
<evidence type="ECO:0000256" key="10">
    <source>
        <dbReference type="SAM" id="MobiDB-lite"/>
    </source>
</evidence>
<organism evidence="13 14">
    <name type="scientific">Periconia digitata</name>
    <dbReference type="NCBI Taxonomy" id="1303443"/>
    <lineage>
        <taxon>Eukaryota</taxon>
        <taxon>Fungi</taxon>
        <taxon>Dikarya</taxon>
        <taxon>Ascomycota</taxon>
        <taxon>Pezizomycotina</taxon>
        <taxon>Dothideomycetes</taxon>
        <taxon>Pleosporomycetidae</taxon>
        <taxon>Pleosporales</taxon>
        <taxon>Massarineae</taxon>
        <taxon>Periconiaceae</taxon>
        <taxon>Periconia</taxon>
    </lineage>
</organism>
<dbReference type="InterPro" id="IPR036388">
    <property type="entry name" value="WH-like_DNA-bd_sf"/>
</dbReference>
<feature type="domain" description="TFIIF beta subunit N-terminal" evidence="12">
    <location>
        <begin position="45"/>
        <end position="191"/>
    </location>
</feature>
<sequence length="354" mass="39971">MNGIKPDPDVKSEYDDQMLSGSGYMDDDFYEDTGELQMPKGADPDLWLTRVPDWLWAKISEWGDLAGGDPNEQIQLGEIIAFPDPLEKDGISKSQPMRLFMGDHWKQKAQLPGAFELEPLHTNREVLQNTYVFSEKNLPGYKPSAKGAAPGGFGAVQDPKARIFKRGKYRKAVPKHTALVGSPALQYFAQPLNTQEYIAFDAQRHSQAVLGNNMNTNIVENFRNLNEMTANEKTQEKFGKFIKAPVAKKSNQLNKAARIPRNELVDILHGLFDRYKYWPMKAIKATTNQPEVYLKEVLGDIAQLVRSGPFASCWTRHSQFNDTRASLNDEKPPDAENIDDNTGDDEEDEMEDVM</sequence>
<dbReference type="InterPro" id="IPR011039">
    <property type="entry name" value="TFIIF_interaction"/>
</dbReference>
<evidence type="ECO:0000313" key="14">
    <source>
        <dbReference type="Proteomes" id="UP001152607"/>
    </source>
</evidence>
<dbReference type="SUPFAM" id="SSF46785">
    <property type="entry name" value="Winged helix' DNA-binding domain"/>
    <property type="match status" value="1"/>
</dbReference>
<accession>A0A9W4XI12</accession>
<keyword evidence="7" id="KW-0539">Nucleus</keyword>
<reference evidence="13" key="1">
    <citation type="submission" date="2023-01" db="EMBL/GenBank/DDBJ databases">
        <authorList>
            <person name="Van Ghelder C."/>
            <person name="Rancurel C."/>
        </authorList>
    </citation>
    <scope>NUCLEOTIDE SEQUENCE</scope>
    <source>
        <strain evidence="13">CNCM I-4278</strain>
    </source>
</reference>
<proteinExistence type="inferred from homology"/>
<dbReference type="PANTHER" id="PTHR10445">
    <property type="entry name" value="GENERAL TRANSCRIPTION FACTOR IIF SUBUNIT 2"/>
    <property type="match status" value="1"/>
</dbReference>
<dbReference type="GO" id="GO:0005674">
    <property type="term" value="C:transcription factor TFIIF complex"/>
    <property type="evidence" value="ECO:0007669"/>
    <property type="project" value="InterPro"/>
</dbReference>
<feature type="region of interest" description="Disordered" evidence="10">
    <location>
        <begin position="323"/>
        <end position="354"/>
    </location>
</feature>
<dbReference type="InterPro" id="IPR040504">
    <property type="entry name" value="TFIIF_beta_N"/>
</dbReference>
<dbReference type="GO" id="GO:0003677">
    <property type="term" value="F:DNA binding"/>
    <property type="evidence" value="ECO:0007669"/>
    <property type="project" value="UniProtKB-KW"/>
</dbReference>
<keyword evidence="14" id="KW-1185">Reference proteome</keyword>
<dbReference type="EMBL" id="CAOQHR010000001">
    <property type="protein sequence ID" value="CAI6286104.1"/>
    <property type="molecule type" value="Genomic_DNA"/>
</dbReference>
<dbReference type="SUPFAM" id="SSF50916">
    <property type="entry name" value="Rap30/74 interaction domains"/>
    <property type="match status" value="1"/>
</dbReference>
<evidence type="ECO:0000256" key="7">
    <source>
        <dbReference type="ARBA" id="ARBA00023242"/>
    </source>
</evidence>
<dbReference type="Gene3D" id="1.10.10.10">
    <property type="entry name" value="Winged helix-like DNA-binding domain superfamily/Winged helix DNA-binding domain"/>
    <property type="match status" value="1"/>
</dbReference>
<dbReference type="InterPro" id="IPR003196">
    <property type="entry name" value="TFIIF_beta"/>
</dbReference>
<keyword evidence="6" id="KW-0804">Transcription</keyword>
<dbReference type="Pfam" id="PF02270">
    <property type="entry name" value="TFIIF_beta"/>
    <property type="match status" value="1"/>
</dbReference>
<dbReference type="AlphaFoldDB" id="A0A9W4XI12"/>
<evidence type="ECO:0000256" key="6">
    <source>
        <dbReference type="ARBA" id="ARBA00023163"/>
    </source>
</evidence>
<keyword evidence="4" id="KW-0805">Transcription regulation</keyword>
<evidence type="ECO:0000256" key="8">
    <source>
        <dbReference type="ARBA" id="ARBA00081473"/>
    </source>
</evidence>
<dbReference type="OrthoDB" id="26094at2759"/>
<keyword evidence="5" id="KW-0238">DNA-binding</keyword>
<dbReference type="InterPro" id="IPR036390">
    <property type="entry name" value="WH_DNA-bd_sf"/>
</dbReference>
<evidence type="ECO:0000313" key="13">
    <source>
        <dbReference type="EMBL" id="CAI6286104.1"/>
    </source>
</evidence>
<dbReference type="InterPro" id="IPR040450">
    <property type="entry name" value="TFIIF_beta_HTH"/>
</dbReference>
<evidence type="ECO:0000256" key="9">
    <source>
        <dbReference type="ARBA" id="ARBA00081863"/>
    </source>
</evidence>
<evidence type="ECO:0000256" key="3">
    <source>
        <dbReference type="ARBA" id="ARBA00021453"/>
    </source>
</evidence>
<protein>
    <recommendedName>
        <fullName evidence="3">Transcription initiation factor IIF subunit beta</fullName>
    </recommendedName>
    <alternativeName>
        <fullName evidence="9">TFIIF medium subunit</fullName>
    </alternativeName>
    <alternativeName>
        <fullName evidence="8">TFIIF-beta</fullName>
    </alternativeName>
</protein>
<comment type="caution">
    <text evidence="13">The sequence shown here is derived from an EMBL/GenBank/DDBJ whole genome shotgun (WGS) entry which is preliminary data.</text>
</comment>
<evidence type="ECO:0000256" key="2">
    <source>
        <dbReference type="ARBA" id="ARBA00009543"/>
    </source>
</evidence>
<evidence type="ECO:0000256" key="4">
    <source>
        <dbReference type="ARBA" id="ARBA00023015"/>
    </source>
</evidence>
<evidence type="ECO:0000259" key="12">
    <source>
        <dbReference type="Pfam" id="PF17683"/>
    </source>
</evidence>
<feature type="compositionally biased region" description="Acidic residues" evidence="10">
    <location>
        <begin position="336"/>
        <end position="354"/>
    </location>
</feature>
<feature type="region of interest" description="Disordered" evidence="10">
    <location>
        <begin position="1"/>
        <end position="23"/>
    </location>
</feature>
<comment type="similarity">
    <text evidence="2">Belongs to the TFIIF beta subunit family.</text>
</comment>